<evidence type="ECO:0000256" key="1">
    <source>
        <dbReference type="SAM" id="MobiDB-lite"/>
    </source>
</evidence>
<keyword evidence="3" id="KW-1185">Reference proteome</keyword>
<name>A0A409XPI3_PSICY</name>
<protein>
    <submittedName>
        <fullName evidence="2">Uncharacterized protein</fullName>
    </submittedName>
</protein>
<evidence type="ECO:0000313" key="3">
    <source>
        <dbReference type="Proteomes" id="UP000283269"/>
    </source>
</evidence>
<reference evidence="2 3" key="1">
    <citation type="journal article" date="2018" name="Evol. Lett.">
        <title>Horizontal gene cluster transfer increased hallucinogenic mushroom diversity.</title>
        <authorList>
            <person name="Reynolds H.T."/>
            <person name="Vijayakumar V."/>
            <person name="Gluck-Thaler E."/>
            <person name="Korotkin H.B."/>
            <person name="Matheny P.B."/>
            <person name="Slot J.C."/>
        </authorList>
    </citation>
    <scope>NUCLEOTIDE SEQUENCE [LARGE SCALE GENOMIC DNA]</scope>
    <source>
        <strain evidence="2 3">2631</strain>
    </source>
</reference>
<accession>A0A409XPI3</accession>
<dbReference type="Proteomes" id="UP000283269">
    <property type="component" value="Unassembled WGS sequence"/>
</dbReference>
<sequence>MPLQAGGYSCRLAHVANPATTVPERDLTTSADGRWVACLVPCEPLFAGLCTIKLDSAPSTRDLILPHAFDRVYIFENGALTGQNDFARCSNGAQDGSTRVAVDYSRVVVPREYQYMLDIVVLRCGDTQPELALGSHNTLTRYAARFTFRTDRPYRAMSSEAKREEKLSMNWVPLTRKAAPAGAQGQSSIFAQSQRAYMSSSVGLDPLSTPRMLSASDAVASTPRPGIRTPLPSWFAQQ</sequence>
<organism evidence="2 3">
    <name type="scientific">Psilocybe cyanescens</name>
    <dbReference type="NCBI Taxonomy" id="93625"/>
    <lineage>
        <taxon>Eukaryota</taxon>
        <taxon>Fungi</taxon>
        <taxon>Dikarya</taxon>
        <taxon>Basidiomycota</taxon>
        <taxon>Agaricomycotina</taxon>
        <taxon>Agaricomycetes</taxon>
        <taxon>Agaricomycetidae</taxon>
        <taxon>Agaricales</taxon>
        <taxon>Agaricineae</taxon>
        <taxon>Strophariaceae</taxon>
        <taxon>Psilocybe</taxon>
    </lineage>
</organism>
<dbReference type="EMBL" id="NHYD01001022">
    <property type="protein sequence ID" value="PPQ92606.1"/>
    <property type="molecule type" value="Genomic_DNA"/>
</dbReference>
<dbReference type="AlphaFoldDB" id="A0A409XPI3"/>
<evidence type="ECO:0000313" key="2">
    <source>
        <dbReference type="EMBL" id="PPQ92606.1"/>
    </source>
</evidence>
<comment type="caution">
    <text evidence="2">The sequence shown here is derived from an EMBL/GenBank/DDBJ whole genome shotgun (WGS) entry which is preliminary data.</text>
</comment>
<gene>
    <name evidence="2" type="ORF">CVT25_007298</name>
</gene>
<feature type="region of interest" description="Disordered" evidence="1">
    <location>
        <begin position="214"/>
        <end position="238"/>
    </location>
</feature>
<dbReference type="OrthoDB" id="10492368at2759"/>
<dbReference type="InParanoid" id="A0A409XPI3"/>
<proteinExistence type="predicted"/>